<evidence type="ECO:0000313" key="6">
    <source>
        <dbReference type="EMBL" id="KDR22545.1"/>
    </source>
</evidence>
<keyword evidence="4 6" id="KW-0418">Kinase</keyword>
<keyword evidence="1" id="KW-0723">Serine/threonine-protein kinase</keyword>
<keyword evidence="7" id="KW-1185">Reference proteome</keyword>
<dbReference type="EMBL" id="KK852499">
    <property type="protein sequence ID" value="KDR22545.1"/>
    <property type="molecule type" value="Genomic_DNA"/>
</dbReference>
<dbReference type="OMA" id="DEHRNHA"/>
<keyword evidence="2" id="KW-0808">Transferase</keyword>
<evidence type="ECO:0000313" key="7">
    <source>
        <dbReference type="Proteomes" id="UP000027135"/>
    </source>
</evidence>
<evidence type="ECO:0000256" key="1">
    <source>
        <dbReference type="ARBA" id="ARBA00022527"/>
    </source>
</evidence>
<evidence type="ECO:0000256" key="5">
    <source>
        <dbReference type="ARBA" id="ARBA00022840"/>
    </source>
</evidence>
<evidence type="ECO:0000256" key="4">
    <source>
        <dbReference type="ARBA" id="ARBA00022777"/>
    </source>
</evidence>
<dbReference type="GO" id="GO:0005524">
    <property type="term" value="F:ATP binding"/>
    <property type="evidence" value="ECO:0007669"/>
    <property type="project" value="UniProtKB-KW"/>
</dbReference>
<dbReference type="Gene3D" id="1.10.510.10">
    <property type="entry name" value="Transferase(Phosphotransferase) domain 1"/>
    <property type="match status" value="1"/>
</dbReference>
<evidence type="ECO:0000256" key="3">
    <source>
        <dbReference type="ARBA" id="ARBA00022741"/>
    </source>
</evidence>
<dbReference type="GO" id="GO:0004674">
    <property type="term" value="F:protein serine/threonine kinase activity"/>
    <property type="evidence" value="ECO:0007669"/>
    <property type="project" value="UniProtKB-KW"/>
</dbReference>
<dbReference type="STRING" id="136037.A0A067RPI7"/>
<reference evidence="6 7" key="1">
    <citation type="journal article" date="2014" name="Nat. Commun.">
        <title>Molecular traces of alternative social organization in a termite genome.</title>
        <authorList>
            <person name="Terrapon N."/>
            <person name="Li C."/>
            <person name="Robertson H.M."/>
            <person name="Ji L."/>
            <person name="Meng X."/>
            <person name="Booth W."/>
            <person name="Chen Z."/>
            <person name="Childers C.P."/>
            <person name="Glastad K.M."/>
            <person name="Gokhale K."/>
            <person name="Gowin J."/>
            <person name="Gronenberg W."/>
            <person name="Hermansen R.A."/>
            <person name="Hu H."/>
            <person name="Hunt B.G."/>
            <person name="Huylmans A.K."/>
            <person name="Khalil S.M."/>
            <person name="Mitchell R.D."/>
            <person name="Munoz-Torres M.C."/>
            <person name="Mustard J.A."/>
            <person name="Pan H."/>
            <person name="Reese J.T."/>
            <person name="Scharf M.E."/>
            <person name="Sun F."/>
            <person name="Vogel H."/>
            <person name="Xiao J."/>
            <person name="Yang W."/>
            <person name="Yang Z."/>
            <person name="Yang Z."/>
            <person name="Zhou J."/>
            <person name="Zhu J."/>
            <person name="Brent C.S."/>
            <person name="Elsik C.G."/>
            <person name="Goodisman M.A."/>
            <person name="Liberles D.A."/>
            <person name="Roe R.M."/>
            <person name="Vargo E.L."/>
            <person name="Vilcinskas A."/>
            <person name="Wang J."/>
            <person name="Bornberg-Bauer E."/>
            <person name="Korb J."/>
            <person name="Zhang G."/>
            <person name="Liebig J."/>
        </authorList>
    </citation>
    <scope>NUCLEOTIDE SEQUENCE [LARGE SCALE GENOMIC DNA]</scope>
    <source>
        <tissue evidence="6">Whole organism</tissue>
    </source>
</reference>
<dbReference type="InParanoid" id="A0A067RPI7"/>
<accession>A0A067RPI7</accession>
<dbReference type="AlphaFoldDB" id="A0A067RPI7"/>
<dbReference type="Proteomes" id="UP000027135">
    <property type="component" value="Unassembled WGS sequence"/>
</dbReference>
<dbReference type="SUPFAM" id="SSF56112">
    <property type="entry name" value="Protein kinase-like (PK-like)"/>
    <property type="match status" value="1"/>
</dbReference>
<protein>
    <submittedName>
        <fullName evidence="6">Chromosomal serine/threonine-protein kinase JIL-1</fullName>
    </submittedName>
</protein>
<evidence type="ECO:0000256" key="2">
    <source>
        <dbReference type="ARBA" id="ARBA00022679"/>
    </source>
</evidence>
<keyword evidence="3" id="KW-0547">Nucleotide-binding</keyword>
<proteinExistence type="predicted"/>
<dbReference type="eggNOG" id="KOG0603">
    <property type="taxonomic scope" value="Eukaryota"/>
</dbReference>
<dbReference type="InterPro" id="IPR011009">
    <property type="entry name" value="Kinase-like_dom_sf"/>
</dbReference>
<dbReference type="PANTHER" id="PTHR24351">
    <property type="entry name" value="RIBOSOMAL PROTEIN S6 KINASE"/>
    <property type="match status" value="1"/>
</dbReference>
<sequence length="131" mass="14976">MMIGHRPFDYDEHRNHAALCCKILHDMLDIPSWFSDCEVDLMEKMLKKNPRLRLGGGKCGAQEIKEHPFFDGINWGNVSRRQLVVPHALDFEWEGVSDIKHLGEDEVSFLSPGDKSGNNEVRESDLSEVLL</sequence>
<name>A0A067RPI7_ZOONE</name>
<organism evidence="6 7">
    <name type="scientific">Zootermopsis nevadensis</name>
    <name type="common">Dampwood termite</name>
    <dbReference type="NCBI Taxonomy" id="136037"/>
    <lineage>
        <taxon>Eukaryota</taxon>
        <taxon>Metazoa</taxon>
        <taxon>Ecdysozoa</taxon>
        <taxon>Arthropoda</taxon>
        <taxon>Hexapoda</taxon>
        <taxon>Insecta</taxon>
        <taxon>Pterygota</taxon>
        <taxon>Neoptera</taxon>
        <taxon>Polyneoptera</taxon>
        <taxon>Dictyoptera</taxon>
        <taxon>Blattodea</taxon>
        <taxon>Blattoidea</taxon>
        <taxon>Termitoidae</taxon>
        <taxon>Termopsidae</taxon>
        <taxon>Zootermopsis</taxon>
    </lineage>
</organism>
<gene>
    <name evidence="6" type="ORF">L798_02187</name>
</gene>
<keyword evidence="5" id="KW-0067">ATP-binding</keyword>